<keyword evidence="4" id="KW-1185">Reference proteome</keyword>
<proteinExistence type="predicted"/>
<evidence type="ECO:0000256" key="2">
    <source>
        <dbReference type="SAM" id="Phobius"/>
    </source>
</evidence>
<evidence type="ECO:0000313" key="4">
    <source>
        <dbReference type="Proteomes" id="UP000002058"/>
    </source>
</evidence>
<dbReference type="HOGENOM" id="CLU_566191_0_0_1"/>
<dbReference type="EMBL" id="CH476618">
    <property type="protein sequence ID" value="EEP82036.1"/>
    <property type="molecule type" value="Genomic_DNA"/>
</dbReference>
<keyword evidence="2" id="KW-0812">Transmembrane</keyword>
<dbReference type="Proteomes" id="UP000002058">
    <property type="component" value="Unassembled WGS sequence"/>
</dbReference>
<dbReference type="KEGG" id="ure:UREG_06901"/>
<feature type="compositionally biased region" description="Low complexity" evidence="1">
    <location>
        <begin position="389"/>
        <end position="433"/>
    </location>
</feature>
<feature type="transmembrane region" description="Helical" evidence="2">
    <location>
        <begin position="143"/>
        <end position="163"/>
    </location>
</feature>
<feature type="compositionally biased region" description="Basic and acidic residues" evidence="1">
    <location>
        <begin position="435"/>
        <end position="447"/>
    </location>
</feature>
<gene>
    <name evidence="3" type="ORF">UREG_06901</name>
</gene>
<feature type="compositionally biased region" description="Low complexity" evidence="1">
    <location>
        <begin position="335"/>
        <end position="349"/>
    </location>
</feature>
<dbReference type="VEuPathDB" id="FungiDB:UREG_06901"/>
<evidence type="ECO:0000313" key="3">
    <source>
        <dbReference type="EMBL" id="EEP82036.1"/>
    </source>
</evidence>
<organism evidence="3 4">
    <name type="scientific">Uncinocarpus reesii (strain UAMH 1704)</name>
    <dbReference type="NCBI Taxonomy" id="336963"/>
    <lineage>
        <taxon>Eukaryota</taxon>
        <taxon>Fungi</taxon>
        <taxon>Dikarya</taxon>
        <taxon>Ascomycota</taxon>
        <taxon>Pezizomycotina</taxon>
        <taxon>Eurotiomycetes</taxon>
        <taxon>Eurotiomycetidae</taxon>
        <taxon>Onygenales</taxon>
        <taxon>Onygenaceae</taxon>
        <taxon>Uncinocarpus</taxon>
    </lineage>
</organism>
<accession>C4JWF9</accession>
<protein>
    <submittedName>
        <fullName evidence="3">Uncharacterized protein</fullName>
    </submittedName>
</protein>
<feature type="compositionally biased region" description="Basic residues" evidence="1">
    <location>
        <begin position="448"/>
        <end position="465"/>
    </location>
</feature>
<dbReference type="RefSeq" id="XP_002583934.1">
    <property type="nucleotide sequence ID" value="XM_002583888.1"/>
</dbReference>
<dbReference type="eggNOG" id="ENOG502T47X">
    <property type="taxonomic scope" value="Eukaryota"/>
</dbReference>
<dbReference type="OMA" id="DNGNEAM"/>
<feature type="region of interest" description="Disordered" evidence="1">
    <location>
        <begin position="171"/>
        <end position="199"/>
    </location>
</feature>
<reference evidence="4" key="1">
    <citation type="journal article" date="2009" name="Genome Res.">
        <title>Comparative genomic analyses of the human fungal pathogens Coccidioides and their relatives.</title>
        <authorList>
            <person name="Sharpton T.J."/>
            <person name="Stajich J.E."/>
            <person name="Rounsley S.D."/>
            <person name="Gardner M.J."/>
            <person name="Wortman J.R."/>
            <person name="Jordar V.S."/>
            <person name="Maiti R."/>
            <person name="Kodira C.D."/>
            <person name="Neafsey D.E."/>
            <person name="Zeng Q."/>
            <person name="Hung C.-Y."/>
            <person name="McMahan C."/>
            <person name="Muszewska A."/>
            <person name="Grynberg M."/>
            <person name="Mandel M.A."/>
            <person name="Kellner E.M."/>
            <person name="Barker B.M."/>
            <person name="Galgiani J.N."/>
            <person name="Orbach M.J."/>
            <person name="Kirkland T.N."/>
            <person name="Cole G.T."/>
            <person name="Henn M.R."/>
            <person name="Birren B.W."/>
            <person name="Taylor J.W."/>
        </authorList>
    </citation>
    <scope>NUCLEOTIDE SEQUENCE [LARGE SCALE GENOMIC DNA]</scope>
    <source>
        <strain evidence="4">UAMH 1704</strain>
    </source>
</reference>
<evidence type="ECO:0000256" key="1">
    <source>
        <dbReference type="SAM" id="MobiDB-lite"/>
    </source>
</evidence>
<feature type="compositionally biased region" description="Low complexity" evidence="1">
    <location>
        <begin position="313"/>
        <end position="325"/>
    </location>
</feature>
<feature type="transmembrane region" description="Helical" evidence="2">
    <location>
        <begin position="6"/>
        <end position="24"/>
    </location>
</feature>
<dbReference type="InParanoid" id="C4JWF9"/>
<keyword evidence="2" id="KW-1133">Transmembrane helix</keyword>
<dbReference type="STRING" id="336963.C4JWF9"/>
<sequence length="492" mass="53854">MLPVTLAAIISVLTIWGSFAPVPFTEIRPQLNLKWRVVASTKTVLVVRGWYESVNLATYCIDRFVCHPRPCFRRVENTCLAELDSLANLSSHDAFELDLAAMQKASVPVPTRTLPVPSRVVTVESEPSAVRSRGDSDLKMGQAVCIVVALVSSLVSGLSFVLIKSGAMTKNPGNRFDDRPPPTESLVEDSSVESSTNAADNSYRGWELVPYTGNVSLVRGAVPTLTVPVSTPKQAKETPLVELWKNPVLSRELSFHPIVSQDFQNLILETPRPQQLLPPAQPQEPGVMDSTAELNVSTTPDSAPIPEEPVGPPTVVSSTESSPAVLPVEKEEQPEPTTSETPAEIPATTVEVPDTPPESAVAVTAVPESDNCNSNGTEPALPKEEQQEQQKQQQQQQQEQQQQQPEQRQPEQQLEQQPEQKPLQKQQQEEGPQAESDKEAGEADPAEKKKRRNRPSKKTRQRQGRARLLAAQDQAIRQAEEQVQAPASSSQS</sequence>
<name>C4JWF9_UNCRE</name>
<dbReference type="GeneID" id="8442440"/>
<feature type="compositionally biased region" description="Low complexity" evidence="1">
    <location>
        <begin position="466"/>
        <end position="477"/>
    </location>
</feature>
<dbReference type="OrthoDB" id="4185385at2759"/>
<keyword evidence="2" id="KW-0472">Membrane</keyword>
<feature type="region of interest" description="Disordered" evidence="1">
    <location>
        <begin position="294"/>
        <end position="492"/>
    </location>
</feature>
<dbReference type="AlphaFoldDB" id="C4JWF9"/>